<dbReference type="SMART" id="SM01329">
    <property type="entry name" value="Iso_dh"/>
    <property type="match status" value="1"/>
</dbReference>
<dbReference type="OrthoDB" id="9806254at2"/>
<comment type="subunit">
    <text evidence="5 14 15">Homodimer.</text>
</comment>
<dbReference type="PANTHER" id="PTHR42979:SF1">
    <property type="entry name" value="3-ISOPROPYLMALATE DEHYDROGENASE"/>
    <property type="match status" value="1"/>
</dbReference>
<keyword evidence="18" id="KW-1185">Reference proteome</keyword>
<evidence type="ECO:0000256" key="12">
    <source>
        <dbReference type="ARBA" id="ARBA00023211"/>
    </source>
</evidence>
<dbReference type="AlphaFoldDB" id="A0A327RKW1"/>
<comment type="caution">
    <text evidence="14">Lacks conserved residue(s) required for the propagation of feature annotation.</text>
</comment>
<evidence type="ECO:0000256" key="7">
    <source>
        <dbReference type="ARBA" id="ARBA00022605"/>
    </source>
</evidence>
<evidence type="ECO:0000256" key="11">
    <source>
        <dbReference type="ARBA" id="ARBA00023027"/>
    </source>
</evidence>
<feature type="binding site" evidence="14">
    <location>
        <position position="249"/>
    </location>
    <ligand>
        <name>Mg(2+)</name>
        <dbReference type="ChEBI" id="CHEBI:18420"/>
    </ligand>
</feature>
<dbReference type="GO" id="GO:0000287">
    <property type="term" value="F:magnesium ion binding"/>
    <property type="evidence" value="ECO:0007669"/>
    <property type="project" value="InterPro"/>
</dbReference>
<feature type="site" description="Important for catalysis" evidence="14">
    <location>
        <position position="142"/>
    </location>
</feature>
<keyword evidence="13 14" id="KW-0100">Branched-chain amino acid biosynthesis</keyword>
<sequence length="372" mass="40783">MKLNIAVLSGDGIGPEVTDQAIKVLKAIALEFDHTFLFKEAPVGAIAIDQHNNPLPDPTLDLCKSSDAILFGAIGHPKYDNNPNAKVRPEQGLLKLRKELGLYANIRPVKAYETLLDKSPLKRDIINGTDISIYRELTGGIYFGKKYLSEDGNSASDLCEYSREEIERISHLAFKAAQSRKKKVTLVDKANVLETSRLWRKVVTELAIDYPDVELDFLFVDNAAMQMILNPKQFDVILTENLFGDVISDEASVIGGSIGLLASASVGDKYAMFEPIHGSYPQATSKGIANPIASILSAAMLLEHFGLYDEAELIKKGVDKSLKLEITTPDLNTKNDNVTTSKVGDFIADFISNPNDTNINFANIHLGQSTII</sequence>
<comment type="cofactor">
    <cofactor evidence="14 15">
        <name>Mg(2+)</name>
        <dbReference type="ChEBI" id="CHEBI:18420"/>
    </cofactor>
    <cofactor evidence="14 15">
        <name>Mn(2+)</name>
        <dbReference type="ChEBI" id="CHEBI:29035"/>
    </cofactor>
    <text evidence="14 15">Binds 1 Mg(2+) or Mn(2+) ion per subunit.</text>
</comment>
<keyword evidence="10 14" id="KW-0560">Oxidoreductase</keyword>
<comment type="function">
    <text evidence="14 15">Catalyzes the oxidation of 3-carboxy-2-hydroxy-4-methylpentanoate (3-isopropylmalate) to 3-carboxy-4-methyl-2-oxopentanoate. The product decarboxylates to 4-methyl-2 oxopentanoate.</text>
</comment>
<dbReference type="GO" id="GO:0051287">
    <property type="term" value="F:NAD binding"/>
    <property type="evidence" value="ECO:0007669"/>
    <property type="project" value="InterPro"/>
</dbReference>
<dbReference type="RefSeq" id="WP_111658438.1">
    <property type="nucleotide sequence ID" value="NZ_QLLO01000001.1"/>
</dbReference>
<dbReference type="GO" id="GO:0009098">
    <property type="term" value="P:L-leucine biosynthetic process"/>
    <property type="evidence" value="ECO:0007669"/>
    <property type="project" value="UniProtKB-UniRule"/>
</dbReference>
<dbReference type="Pfam" id="PF00180">
    <property type="entry name" value="Iso_dh"/>
    <property type="match status" value="1"/>
</dbReference>
<dbReference type="HAMAP" id="MF_01033">
    <property type="entry name" value="LeuB_type1"/>
    <property type="match status" value="1"/>
</dbReference>
<comment type="subcellular location">
    <subcellularLocation>
        <location evidence="14">Cytoplasm</location>
    </subcellularLocation>
</comment>
<feature type="binding site" evidence="14">
    <location>
        <position position="135"/>
    </location>
    <ligand>
        <name>substrate</name>
    </ligand>
</feature>
<feature type="binding site" evidence="14">
    <location>
        <position position="245"/>
    </location>
    <ligand>
        <name>Mg(2+)</name>
        <dbReference type="ChEBI" id="CHEBI:18420"/>
    </ligand>
</feature>
<dbReference type="EMBL" id="QLLO01000001">
    <property type="protein sequence ID" value="RAJ17796.1"/>
    <property type="molecule type" value="Genomic_DNA"/>
</dbReference>
<proteinExistence type="inferred from homology"/>
<dbReference type="GO" id="GO:0003862">
    <property type="term" value="F:3-isopropylmalate dehydrogenase activity"/>
    <property type="evidence" value="ECO:0007669"/>
    <property type="project" value="UniProtKB-UniRule"/>
</dbReference>
<keyword evidence="14" id="KW-0963">Cytoplasm</keyword>
<evidence type="ECO:0000256" key="4">
    <source>
        <dbReference type="ARBA" id="ARBA00008319"/>
    </source>
</evidence>
<feature type="domain" description="Isopropylmalate dehydrogenase-like" evidence="16">
    <location>
        <begin position="4"/>
        <end position="347"/>
    </location>
</feature>
<dbReference type="Gene3D" id="3.40.718.10">
    <property type="entry name" value="Isopropylmalate Dehydrogenase"/>
    <property type="match status" value="1"/>
</dbReference>
<organism evidence="17 18">
    <name type="scientific">Olleya aquimaris</name>
    <dbReference type="NCBI Taxonomy" id="639310"/>
    <lineage>
        <taxon>Bacteria</taxon>
        <taxon>Pseudomonadati</taxon>
        <taxon>Bacteroidota</taxon>
        <taxon>Flavobacteriia</taxon>
        <taxon>Flavobacteriales</taxon>
        <taxon>Flavobacteriaceae</taxon>
    </lineage>
</organism>
<comment type="pathway">
    <text evidence="3 14 15">Amino-acid biosynthesis; L-leucine biosynthesis; L-leucine from 3-methyl-2-oxobutanoate: step 3/4.</text>
</comment>
<keyword evidence="11 14" id="KW-0520">NAD</keyword>
<dbReference type="InterPro" id="IPR019818">
    <property type="entry name" value="IsoCit/isopropylmalate_DH_CS"/>
</dbReference>
<gene>
    <name evidence="14" type="primary">leuB</name>
    <name evidence="17" type="ORF">LY08_00064</name>
</gene>
<dbReference type="FunFam" id="3.40.718.10:FF:000006">
    <property type="entry name" value="3-isopropylmalate dehydrogenase"/>
    <property type="match status" value="1"/>
</dbReference>
<feature type="binding site" evidence="14">
    <location>
        <position position="221"/>
    </location>
    <ligand>
        <name>substrate</name>
    </ligand>
</feature>
<evidence type="ECO:0000256" key="15">
    <source>
        <dbReference type="RuleBase" id="RU004445"/>
    </source>
</evidence>
<dbReference type="GO" id="GO:0005829">
    <property type="term" value="C:cytosol"/>
    <property type="evidence" value="ECO:0007669"/>
    <property type="project" value="TreeGrafter"/>
</dbReference>
<comment type="similarity">
    <text evidence="4 14">Belongs to the isocitrate and isopropylmalate dehydrogenases family. LeuB type 1 subfamily.</text>
</comment>
<evidence type="ECO:0000256" key="1">
    <source>
        <dbReference type="ARBA" id="ARBA00000624"/>
    </source>
</evidence>
<comment type="catalytic activity">
    <reaction evidence="1 14 15">
        <text>(2R,3S)-3-isopropylmalate + NAD(+) = 4-methyl-2-oxopentanoate + CO2 + NADH</text>
        <dbReference type="Rhea" id="RHEA:32271"/>
        <dbReference type="ChEBI" id="CHEBI:16526"/>
        <dbReference type="ChEBI" id="CHEBI:17865"/>
        <dbReference type="ChEBI" id="CHEBI:35121"/>
        <dbReference type="ChEBI" id="CHEBI:57540"/>
        <dbReference type="ChEBI" id="CHEBI:57945"/>
        <dbReference type="EC" id="1.1.1.85"/>
    </reaction>
</comment>
<keyword evidence="7 14" id="KW-0028">Amino-acid biosynthesis</keyword>
<dbReference type="Proteomes" id="UP000248703">
    <property type="component" value="Unassembled WGS sequence"/>
</dbReference>
<evidence type="ECO:0000256" key="14">
    <source>
        <dbReference type="HAMAP-Rule" id="MF_01033"/>
    </source>
</evidence>
<evidence type="ECO:0000256" key="6">
    <source>
        <dbReference type="ARBA" id="ARBA00022430"/>
    </source>
</evidence>
<evidence type="ECO:0000256" key="10">
    <source>
        <dbReference type="ARBA" id="ARBA00023002"/>
    </source>
</evidence>
<dbReference type="SUPFAM" id="SSF53659">
    <property type="entry name" value="Isocitrate/Isopropylmalate dehydrogenase-like"/>
    <property type="match status" value="1"/>
</dbReference>
<reference evidence="17 18" key="1">
    <citation type="submission" date="2018-06" db="EMBL/GenBank/DDBJ databases">
        <title>Genomic Encyclopedia of Archaeal and Bacterial Type Strains, Phase II (KMG-II): from individual species to whole genera.</title>
        <authorList>
            <person name="Goeker M."/>
        </authorList>
    </citation>
    <scope>NUCLEOTIDE SEQUENCE [LARGE SCALE GENOMIC DNA]</scope>
    <source>
        <strain evidence="17 18">DSM 24464</strain>
    </source>
</reference>
<dbReference type="PROSITE" id="PS00470">
    <property type="entry name" value="IDH_IMDH"/>
    <property type="match status" value="1"/>
</dbReference>
<comment type="cofactor">
    <cofactor evidence="2">
        <name>Mn(2+)</name>
        <dbReference type="ChEBI" id="CHEBI:29035"/>
    </cofactor>
</comment>
<evidence type="ECO:0000313" key="17">
    <source>
        <dbReference type="EMBL" id="RAJ17796.1"/>
    </source>
</evidence>
<keyword evidence="9 14" id="KW-0460">Magnesium</keyword>
<comment type="caution">
    <text evidence="17">The sequence shown here is derived from an EMBL/GenBank/DDBJ whole genome shotgun (WGS) entry which is preliminary data.</text>
</comment>
<evidence type="ECO:0000256" key="13">
    <source>
        <dbReference type="ARBA" id="ARBA00023304"/>
    </source>
</evidence>
<dbReference type="UniPathway" id="UPA00048">
    <property type="reaction ID" value="UER00072"/>
</dbReference>
<feature type="site" description="Important for catalysis" evidence="14">
    <location>
        <position position="189"/>
    </location>
</feature>
<evidence type="ECO:0000256" key="3">
    <source>
        <dbReference type="ARBA" id="ARBA00004762"/>
    </source>
</evidence>
<evidence type="ECO:0000313" key="18">
    <source>
        <dbReference type="Proteomes" id="UP000248703"/>
    </source>
</evidence>
<feature type="binding site" evidence="14">
    <location>
        <position position="107"/>
    </location>
    <ligand>
        <name>substrate</name>
    </ligand>
</feature>
<keyword evidence="6 14" id="KW-0432">Leucine biosynthesis</keyword>
<dbReference type="InterPro" id="IPR024084">
    <property type="entry name" value="IsoPropMal-DH-like_dom"/>
</dbReference>
<accession>A0A327RKW1</accession>
<dbReference type="InterPro" id="IPR004429">
    <property type="entry name" value="Isopropylmalate_DH"/>
</dbReference>
<keyword evidence="8 14" id="KW-0479">Metal-binding</keyword>
<name>A0A327RKW1_9FLAO</name>
<feature type="binding site" evidence="14">
    <location>
        <position position="221"/>
    </location>
    <ligand>
        <name>Mg(2+)</name>
        <dbReference type="ChEBI" id="CHEBI:18420"/>
    </ligand>
</feature>
<keyword evidence="12 14" id="KW-0464">Manganese</keyword>
<protein>
    <recommendedName>
        <fullName evidence="14">3-isopropylmalate dehydrogenase</fullName>
        <ecNumber evidence="14">1.1.1.85</ecNumber>
    </recommendedName>
    <alternativeName>
        <fullName evidence="14">3-IPM-DH</fullName>
    </alternativeName>
    <alternativeName>
        <fullName evidence="14">Beta-IPM dehydrogenase</fullName>
        <shortName evidence="14">IMDH</shortName>
    </alternativeName>
</protein>
<feature type="binding site" evidence="14">
    <location>
        <position position="97"/>
    </location>
    <ligand>
        <name>substrate</name>
    </ligand>
</feature>
<evidence type="ECO:0000256" key="8">
    <source>
        <dbReference type="ARBA" id="ARBA00022723"/>
    </source>
</evidence>
<evidence type="ECO:0000259" key="16">
    <source>
        <dbReference type="SMART" id="SM01329"/>
    </source>
</evidence>
<dbReference type="NCBIfam" id="TIGR00169">
    <property type="entry name" value="leuB"/>
    <property type="match status" value="1"/>
</dbReference>
<evidence type="ECO:0000256" key="9">
    <source>
        <dbReference type="ARBA" id="ARBA00022842"/>
    </source>
</evidence>
<evidence type="ECO:0000256" key="2">
    <source>
        <dbReference type="ARBA" id="ARBA00001936"/>
    </source>
</evidence>
<evidence type="ECO:0000256" key="5">
    <source>
        <dbReference type="ARBA" id="ARBA00011738"/>
    </source>
</evidence>
<dbReference type="PANTHER" id="PTHR42979">
    <property type="entry name" value="3-ISOPROPYLMALATE DEHYDROGENASE"/>
    <property type="match status" value="1"/>
</dbReference>
<dbReference type="EC" id="1.1.1.85" evidence="14"/>